<dbReference type="InterPro" id="IPR006533">
    <property type="entry name" value="T6SS_Vgr_RhsGE"/>
</dbReference>
<dbReference type="Pfam" id="PF05954">
    <property type="entry name" value="Phage_GPD"/>
    <property type="match status" value="1"/>
</dbReference>
<evidence type="ECO:0000256" key="3">
    <source>
        <dbReference type="ARBA" id="ARBA00022525"/>
    </source>
</evidence>
<dbReference type="SUPFAM" id="SSF69279">
    <property type="entry name" value="Phage tail proteins"/>
    <property type="match status" value="2"/>
</dbReference>
<protein>
    <recommendedName>
        <fullName evidence="8">Type VI secretion system tip protein VgrG</fullName>
    </recommendedName>
</protein>
<dbReference type="InterPro" id="IPR050708">
    <property type="entry name" value="T6SS_VgrG/RHS"/>
</dbReference>
<evidence type="ECO:0000256" key="1">
    <source>
        <dbReference type="ARBA" id="ARBA00004613"/>
    </source>
</evidence>
<proteinExistence type="inferred from homology"/>
<accession>A0ABQ0H5Q6</accession>
<dbReference type="NCBIfam" id="TIGR03361">
    <property type="entry name" value="VI_Rhs_Vgr"/>
    <property type="match status" value="1"/>
</dbReference>
<dbReference type="InterPro" id="IPR054030">
    <property type="entry name" value="Gp5_Vgr_C"/>
</dbReference>
<dbReference type="Gene3D" id="2.40.50.230">
    <property type="entry name" value="Gp5 N-terminal domain"/>
    <property type="match status" value="1"/>
</dbReference>
<sequence length="579" mass="65029">MSDEPSVAEFIQANRVLKIASPLGEDVLLAERAMVSEAVSSLFEIELSVRAKRDDLKPEELIGRLVDISLEIQQGEEENAVRRPFNGLATELHEGPAVTRGLRSYTLILRPQLWLLSLRSDCRIWKDKTTLDVIHELLSEHGLPVPDVSGVISTPPVQHYSVQWNESDLAYLLRRFEEDGLFFWFSHVEGCHKLHVADSANAWLGPSPSVPGEGRVRLTQGSSDCNHITAWRRHYTYIPGQRAGADWNFETPKIIPGTSMPSLVKLPEMAKRELYEFPARALSVEAAERAEKLRMLASEADHERVFGESTSRILEAGRRFTPYDVAHPDAAYEEHVIVAARHFIVNRSYETNSDGPEYRNKFEAIPARVPLTPHRVTKRPKIAGNQVGIVAGPEGEEIYADQHGRIKLWFPWDRRAKKDGSDTCWIRVGQNWAGGGWGGQIIPRVGMEVMVAFVDGDPDRPLVTGVVPNADNGVPYELPANKTKSVFRTSTHKGSGFNELSFEDEGGQEEIFIHAQRDKLEMVNNRSYEIVGNDHERLILELESLSSLAQGWNPSMRGGFDELMKHARDGGAEKKKSRR</sequence>
<evidence type="ECO:0000259" key="5">
    <source>
        <dbReference type="Pfam" id="PF22178"/>
    </source>
</evidence>
<gene>
    <name evidence="6" type="ORF">PPNSA23_41920</name>
</gene>
<dbReference type="SUPFAM" id="SSF69349">
    <property type="entry name" value="Phage fibre proteins"/>
    <property type="match status" value="1"/>
</dbReference>
<dbReference type="PANTHER" id="PTHR32305:SF15">
    <property type="entry name" value="PROTEIN RHSA-RELATED"/>
    <property type="match status" value="1"/>
</dbReference>
<dbReference type="InterPro" id="IPR037026">
    <property type="entry name" value="Vgr_OB-fold_dom_sf"/>
</dbReference>
<comment type="subcellular location">
    <subcellularLocation>
        <location evidence="1">Secreted</location>
    </subcellularLocation>
</comment>
<comment type="caution">
    <text evidence="6">The sequence shown here is derived from an EMBL/GenBank/DDBJ whole genome shotgun (WGS) entry which is preliminary data.</text>
</comment>
<keyword evidence="7" id="KW-1185">Reference proteome</keyword>
<dbReference type="NCBIfam" id="TIGR01646">
    <property type="entry name" value="vgr_GE"/>
    <property type="match status" value="1"/>
</dbReference>
<reference evidence="6 7" key="1">
    <citation type="submission" date="2024-10" db="EMBL/GenBank/DDBJ databases">
        <title>Isolation, draft genome sequencing and identification of Phyllobacterium sp. NSA23, isolated from leaf soil.</title>
        <authorList>
            <person name="Akita H."/>
        </authorList>
    </citation>
    <scope>NUCLEOTIDE SEQUENCE [LARGE SCALE GENOMIC DNA]</scope>
    <source>
        <strain evidence="6 7">NSA23</strain>
    </source>
</reference>
<feature type="domain" description="Gp5/Type VI secretion system Vgr C-terminal trimerisation" evidence="5">
    <location>
        <begin position="485"/>
        <end position="539"/>
    </location>
</feature>
<dbReference type="EMBL" id="BAAFZP010000002">
    <property type="protein sequence ID" value="GAB1584249.1"/>
    <property type="molecule type" value="Genomic_DNA"/>
</dbReference>
<name>A0ABQ0H5Q6_9HYPH</name>
<dbReference type="SUPFAM" id="SSF69255">
    <property type="entry name" value="gp5 N-terminal domain-like"/>
    <property type="match status" value="1"/>
</dbReference>
<evidence type="ECO:0000256" key="2">
    <source>
        <dbReference type="ARBA" id="ARBA00005558"/>
    </source>
</evidence>
<dbReference type="Pfam" id="PF04717">
    <property type="entry name" value="Phage_base_V"/>
    <property type="match status" value="1"/>
</dbReference>
<dbReference type="Gene3D" id="2.30.110.50">
    <property type="match status" value="1"/>
</dbReference>
<evidence type="ECO:0000313" key="6">
    <source>
        <dbReference type="EMBL" id="GAB1584249.1"/>
    </source>
</evidence>
<dbReference type="InterPro" id="IPR006531">
    <property type="entry name" value="Gp5/Vgr_OB"/>
</dbReference>
<evidence type="ECO:0008006" key="8">
    <source>
        <dbReference type="Google" id="ProtNLM"/>
    </source>
</evidence>
<comment type="similarity">
    <text evidence="2">Belongs to the VgrG protein family.</text>
</comment>
<organism evidence="6 7">
    <name type="scientific">Phyllobacterium phragmitis</name>
    <dbReference type="NCBI Taxonomy" id="2670329"/>
    <lineage>
        <taxon>Bacteria</taxon>
        <taxon>Pseudomonadati</taxon>
        <taxon>Pseudomonadota</taxon>
        <taxon>Alphaproteobacteria</taxon>
        <taxon>Hyphomicrobiales</taxon>
        <taxon>Phyllobacteriaceae</taxon>
        <taxon>Phyllobacterium</taxon>
    </lineage>
</organism>
<feature type="domain" description="Gp5/Type VI secretion system Vgr protein OB-fold" evidence="4">
    <location>
        <begin position="400"/>
        <end position="466"/>
    </location>
</feature>
<dbReference type="Pfam" id="PF22178">
    <property type="entry name" value="Gp5_trimer_C"/>
    <property type="match status" value="1"/>
</dbReference>
<dbReference type="Gene3D" id="4.10.220.110">
    <property type="match status" value="1"/>
</dbReference>
<evidence type="ECO:0000259" key="4">
    <source>
        <dbReference type="Pfam" id="PF04717"/>
    </source>
</evidence>
<dbReference type="Gene3D" id="3.55.50.10">
    <property type="entry name" value="Baseplate protein-like domains"/>
    <property type="match status" value="1"/>
</dbReference>
<dbReference type="PANTHER" id="PTHR32305">
    <property type="match status" value="1"/>
</dbReference>
<dbReference type="Proteomes" id="UP001628091">
    <property type="component" value="Unassembled WGS sequence"/>
</dbReference>
<dbReference type="InterPro" id="IPR017847">
    <property type="entry name" value="T6SS_RhsGE_Vgr_subset"/>
</dbReference>
<evidence type="ECO:0000313" key="7">
    <source>
        <dbReference type="Proteomes" id="UP001628091"/>
    </source>
</evidence>
<keyword evidence="3" id="KW-0964">Secreted</keyword>